<feature type="transmembrane region" description="Helical" evidence="1">
    <location>
        <begin position="88"/>
        <end position="111"/>
    </location>
</feature>
<dbReference type="EMBL" id="VSSQ01000012">
    <property type="protein sequence ID" value="MPL60642.1"/>
    <property type="molecule type" value="Genomic_DNA"/>
</dbReference>
<feature type="transmembrane region" description="Helical" evidence="1">
    <location>
        <begin position="123"/>
        <end position="148"/>
    </location>
</feature>
<accession>A0A644T352</accession>
<dbReference type="InterPro" id="IPR005081">
    <property type="entry name" value="SpoIIGA"/>
</dbReference>
<gene>
    <name evidence="2" type="primary">spoIIGA_2</name>
    <name evidence="2" type="ORF">SDC9_06203</name>
</gene>
<sequence length="296" mass="33335">MYIYVDVVFCVNIIMNTVILLATAWLARISYVWWRVLLASAWGAAYVIGGVVPQLALFYTPVFKVVLSFSIIWAAFGLKTWKALLLQIVIFYIASFILGGAIMGWLFFLYSGDPFTNINKLPLASWTSLACGSILCLLFIVVLTKFVLNRMLRQRTLYQAEVRYKDKCVAFTAMLDTGNALYTILGRRPVVLINQTTVEKIMDDSVVSFMQDCPADRWIESLDVCEDDVWLSRVQIIPYRAVGNNSLLLGFRPDGLVIKTKSGRVETDNVVLGVYQGVLSNNDMYQALLHPAILKV</sequence>
<protein>
    <submittedName>
        <fullName evidence="2">Sporulation sigma-E factor-processing peptidase</fullName>
        <ecNumber evidence="2">3.4.23.-</ecNumber>
    </submittedName>
</protein>
<keyword evidence="1" id="KW-0812">Transmembrane</keyword>
<feature type="transmembrane region" description="Helical" evidence="1">
    <location>
        <begin position="58"/>
        <end position="76"/>
    </location>
</feature>
<dbReference type="EC" id="3.4.23.-" evidence="2"/>
<dbReference type="GO" id="GO:0006508">
    <property type="term" value="P:proteolysis"/>
    <property type="evidence" value="ECO:0007669"/>
    <property type="project" value="InterPro"/>
</dbReference>
<name>A0A644T352_9ZZZZ</name>
<feature type="transmembrane region" description="Helical" evidence="1">
    <location>
        <begin position="6"/>
        <end position="26"/>
    </location>
</feature>
<proteinExistence type="predicted"/>
<evidence type="ECO:0000313" key="2">
    <source>
        <dbReference type="EMBL" id="MPL60642.1"/>
    </source>
</evidence>
<dbReference type="NCBIfam" id="TIGR02854">
    <property type="entry name" value="spore_II_GA"/>
    <property type="match status" value="1"/>
</dbReference>
<organism evidence="2">
    <name type="scientific">bioreactor metagenome</name>
    <dbReference type="NCBI Taxonomy" id="1076179"/>
    <lineage>
        <taxon>unclassified sequences</taxon>
        <taxon>metagenomes</taxon>
        <taxon>ecological metagenomes</taxon>
    </lineage>
</organism>
<comment type="caution">
    <text evidence="2">The sequence shown here is derived from an EMBL/GenBank/DDBJ whole genome shotgun (WGS) entry which is preliminary data.</text>
</comment>
<evidence type="ECO:0000256" key="1">
    <source>
        <dbReference type="SAM" id="Phobius"/>
    </source>
</evidence>
<dbReference type="AlphaFoldDB" id="A0A644T352"/>
<dbReference type="GO" id="GO:0030436">
    <property type="term" value="P:asexual sporulation"/>
    <property type="evidence" value="ECO:0007669"/>
    <property type="project" value="InterPro"/>
</dbReference>
<keyword evidence="1" id="KW-1133">Transmembrane helix</keyword>
<dbReference type="PIRSF" id="PIRSF018571">
    <property type="entry name" value="SpoIIGA"/>
    <property type="match status" value="1"/>
</dbReference>
<keyword evidence="1" id="KW-0472">Membrane</keyword>
<dbReference type="Pfam" id="PF03419">
    <property type="entry name" value="Peptidase_U4"/>
    <property type="match status" value="1"/>
</dbReference>
<dbReference type="GO" id="GO:0004190">
    <property type="term" value="F:aspartic-type endopeptidase activity"/>
    <property type="evidence" value="ECO:0007669"/>
    <property type="project" value="InterPro"/>
</dbReference>
<reference evidence="2" key="1">
    <citation type="submission" date="2019-08" db="EMBL/GenBank/DDBJ databases">
        <authorList>
            <person name="Kucharzyk K."/>
            <person name="Murdoch R.W."/>
            <person name="Higgins S."/>
            <person name="Loffler F."/>
        </authorList>
    </citation>
    <scope>NUCLEOTIDE SEQUENCE</scope>
</reference>
<keyword evidence="2" id="KW-0378">Hydrolase</keyword>